<keyword evidence="5" id="KW-0614">Plasmid</keyword>
<evidence type="ECO:0000313" key="6">
    <source>
        <dbReference type="Proteomes" id="UP000009045"/>
    </source>
</evidence>
<dbReference type="PANTHER" id="PTHR35004">
    <property type="entry name" value="TRANSPOSASE RV3428C-RELATED"/>
    <property type="match status" value="1"/>
</dbReference>
<dbReference type="EMBL" id="CP001832">
    <property type="protein sequence ID" value="AEH83940.1"/>
    <property type="molecule type" value="Genomic_DNA"/>
</dbReference>
<proteinExistence type="inferred from homology"/>
<feature type="region of interest" description="Disordered" evidence="2">
    <location>
        <begin position="486"/>
        <end position="509"/>
    </location>
</feature>
<evidence type="ECO:0000256" key="1">
    <source>
        <dbReference type="ARBA" id="ARBA00009277"/>
    </source>
</evidence>
<dbReference type="RefSeq" id="WP_014530673.1">
    <property type="nucleotide sequence ID" value="NC_017326.1"/>
</dbReference>
<protein>
    <submittedName>
        <fullName evidence="5">TRm23a transposase</fullName>
    </submittedName>
</protein>
<dbReference type="HOGENOM" id="CLU_020626_11_0_5"/>
<feature type="domain" description="Integrase catalytic" evidence="4">
    <location>
        <begin position="121"/>
        <end position="311"/>
    </location>
</feature>
<comment type="similarity">
    <text evidence="1">Belongs to the transposase IS21/IS408/IS1162 family.</text>
</comment>
<evidence type="ECO:0000313" key="5">
    <source>
        <dbReference type="EMBL" id="AEH83940.1"/>
    </source>
</evidence>
<evidence type="ECO:0000259" key="3">
    <source>
        <dbReference type="PROSITE" id="PS50532"/>
    </source>
</evidence>
<name>F7XHB4_SINMM</name>
<evidence type="ECO:0000256" key="2">
    <source>
        <dbReference type="SAM" id="MobiDB-lite"/>
    </source>
</evidence>
<feature type="domain" description="HTH IS408-type" evidence="3">
    <location>
        <begin position="4"/>
        <end position="86"/>
    </location>
</feature>
<geneLocation type="plasmid" evidence="5 6">
    <name>pSmeSM11d</name>
</geneLocation>
<dbReference type="InterPro" id="IPR001584">
    <property type="entry name" value="Integrase_cat-core"/>
</dbReference>
<dbReference type="AlphaFoldDB" id="F7XHB4"/>
<dbReference type="PANTHER" id="PTHR35004:SF8">
    <property type="entry name" value="TRANSPOSASE RV3428C-RELATED"/>
    <property type="match status" value="1"/>
</dbReference>
<dbReference type="InterPro" id="IPR012337">
    <property type="entry name" value="RNaseH-like_sf"/>
</dbReference>
<evidence type="ECO:0000259" key="4">
    <source>
        <dbReference type="PROSITE" id="PS50994"/>
    </source>
</evidence>
<dbReference type="InterPro" id="IPR017895">
    <property type="entry name" value="HTH_IS408/IS1162_type"/>
</dbReference>
<dbReference type="KEGG" id="smx:SM11_pD1108"/>
<dbReference type="PROSITE" id="PS50532">
    <property type="entry name" value="HTH_IS408"/>
    <property type="match status" value="1"/>
</dbReference>
<dbReference type="NCBIfam" id="NF033546">
    <property type="entry name" value="transpos_IS21"/>
    <property type="match status" value="1"/>
</dbReference>
<dbReference type="InterPro" id="IPR054353">
    <property type="entry name" value="IstA-like_C"/>
</dbReference>
<dbReference type="SUPFAM" id="SSF53098">
    <property type="entry name" value="Ribonuclease H-like"/>
    <property type="match status" value="1"/>
</dbReference>
<accession>F7XHB4</accession>
<dbReference type="Proteomes" id="UP000009045">
    <property type="component" value="Plasmid pSmeSM11d"/>
</dbReference>
<reference evidence="5 6" key="1">
    <citation type="journal article" date="2011" name="J. Biotechnol.">
        <title>The complete genome sequence of the dominant Sinorhizobium meliloti field isolate SM11 extends the S. meliloti pan-genome.</title>
        <authorList>
            <person name="Schneiker-Bekel S."/>
            <person name="Wibberg D."/>
            <person name="Bekel T."/>
            <person name="Blom J."/>
            <person name="Linke B."/>
            <person name="Neuweger H."/>
            <person name="Stiens M."/>
            <person name="Vorholter F.J."/>
            <person name="Weidner S."/>
            <person name="Goesmann A."/>
            <person name="Puhler A."/>
            <person name="Schluter A."/>
        </authorList>
    </citation>
    <scope>NUCLEOTIDE SEQUENCE [LARGE SCALE GENOMIC DNA]</scope>
    <source>
        <strain evidence="5 6">SM11</strain>
        <plasmid evidence="6">pSmeSM11d</plasmid>
    </source>
</reference>
<dbReference type="PROSITE" id="PS50994">
    <property type="entry name" value="INTEGRASE"/>
    <property type="match status" value="1"/>
</dbReference>
<dbReference type="Gene3D" id="3.30.420.10">
    <property type="entry name" value="Ribonuclease H-like superfamily/Ribonuclease H"/>
    <property type="match status" value="1"/>
</dbReference>
<dbReference type="PATRIC" id="fig|707241.3.peg.6794"/>
<organism evidence="5 6">
    <name type="scientific">Sinorhizobium meliloti (strain SM11)</name>
    <dbReference type="NCBI Taxonomy" id="707241"/>
    <lineage>
        <taxon>Bacteria</taxon>
        <taxon>Pseudomonadati</taxon>
        <taxon>Pseudomonadota</taxon>
        <taxon>Alphaproteobacteria</taxon>
        <taxon>Hyphomicrobiales</taxon>
        <taxon>Rhizobiaceae</taxon>
        <taxon>Sinorhizobium/Ensifer group</taxon>
        <taxon>Sinorhizobium</taxon>
    </lineage>
</organism>
<dbReference type="GO" id="GO:0003676">
    <property type="term" value="F:nucleic acid binding"/>
    <property type="evidence" value="ECO:0007669"/>
    <property type="project" value="InterPro"/>
</dbReference>
<sequence length="509" mass="58253">MRRVREILRYRFEQGLGHKSIAVRVGAAPSTVRETLRRAAIAELSWPLGDDISDAVLEAALYKAGGTKTGHRRSPEPDWTRVHRELKRKHMTLQILWDEYISRYPEGYRYSRFCDLYRGWAMKLPVTMRQDHAAGDKLFVDYAGDTVTVVVDRLSGKTRQAHLFVAVLGASSLSYAQARWSEALPDWIECHILALEYFGGAPALLVPDNAKVAIIKACHFDPQVNRTYCGMAAHYGSAVLPTRPRRPRDKAKVEAAVRIVERWLLGRLRHRIFYSLAEVNAAIGQLLHDLNDKRVLRRVGATRRQLFEELDRPALRPLPVERYVFAEWRIRRAGLDYHVEIERHYYSVPYRFAREQVEARITANTIEIFHKGERIAAHRRSSGNGKHTTIPDHMPSAHRRFADWTIERIQREASAMGPDVALLCERILADRPHPEQGFRACLGIIRLNKRFGRDRVNAACGRALEIGARTYGSVRSILDNHLDRTAASNGAAPHEPIRHANIRGPRYYH</sequence>
<dbReference type="GO" id="GO:0015074">
    <property type="term" value="P:DNA integration"/>
    <property type="evidence" value="ECO:0007669"/>
    <property type="project" value="InterPro"/>
</dbReference>
<gene>
    <name evidence="5" type="ordered locus">SM11_pD1108</name>
</gene>
<dbReference type="Pfam" id="PF22483">
    <property type="entry name" value="Mu-transpos_C_2"/>
    <property type="match status" value="1"/>
</dbReference>
<dbReference type="InterPro" id="IPR036397">
    <property type="entry name" value="RNaseH_sf"/>
</dbReference>